<proteinExistence type="predicted"/>
<dbReference type="Gene3D" id="3.80.10.10">
    <property type="entry name" value="Ribonuclease Inhibitor"/>
    <property type="match status" value="1"/>
</dbReference>
<accession>A0A9P6J762</accession>
<reference evidence="3" key="1">
    <citation type="journal article" date="2020" name="Fungal Divers.">
        <title>Resolving the Mortierellaceae phylogeny through synthesis of multi-gene phylogenetics and phylogenomics.</title>
        <authorList>
            <person name="Vandepol N."/>
            <person name="Liber J."/>
            <person name="Desiro A."/>
            <person name="Na H."/>
            <person name="Kennedy M."/>
            <person name="Barry K."/>
            <person name="Grigoriev I.V."/>
            <person name="Miller A.N."/>
            <person name="O'Donnell K."/>
            <person name="Stajich J.E."/>
            <person name="Bonito G."/>
        </authorList>
    </citation>
    <scope>NUCLEOTIDE SEQUENCE</scope>
    <source>
        <strain evidence="3">CK1249</strain>
    </source>
</reference>
<name>A0A9P6J762_MORAP</name>
<gene>
    <name evidence="3" type="ORF">BGZ70_007831</name>
</gene>
<evidence type="ECO:0000256" key="1">
    <source>
        <dbReference type="SAM" id="MobiDB-lite"/>
    </source>
</evidence>
<feature type="compositionally biased region" description="Basic residues" evidence="1">
    <location>
        <begin position="7"/>
        <end position="18"/>
    </location>
</feature>
<dbReference type="EMBL" id="JAAAHY010000519">
    <property type="protein sequence ID" value="KAF9962864.1"/>
    <property type="molecule type" value="Genomic_DNA"/>
</dbReference>
<dbReference type="AlphaFoldDB" id="A0A9P6J762"/>
<evidence type="ECO:0000313" key="3">
    <source>
        <dbReference type="EMBL" id="KAF9962864.1"/>
    </source>
</evidence>
<evidence type="ECO:0000259" key="2">
    <source>
        <dbReference type="Pfam" id="PF24758"/>
    </source>
</evidence>
<keyword evidence="4" id="KW-1185">Reference proteome</keyword>
<feature type="domain" description="F-box/LRR-repeat protein 15/At3g58940/PEG3-like LRR" evidence="2">
    <location>
        <begin position="283"/>
        <end position="335"/>
    </location>
</feature>
<protein>
    <recommendedName>
        <fullName evidence="2">F-box/LRR-repeat protein 15/At3g58940/PEG3-like LRR domain-containing protein</fullName>
    </recommendedName>
</protein>
<dbReference type="SUPFAM" id="SSF81383">
    <property type="entry name" value="F-box domain"/>
    <property type="match status" value="1"/>
</dbReference>
<dbReference type="InterPro" id="IPR055411">
    <property type="entry name" value="LRR_FXL15/At3g58940/PEG3-like"/>
</dbReference>
<dbReference type="PANTHER" id="PTHR31639:SF256">
    <property type="entry name" value="OS07G0242900 PROTEIN"/>
    <property type="match status" value="1"/>
</dbReference>
<feature type="region of interest" description="Disordered" evidence="1">
    <location>
        <begin position="1"/>
        <end position="27"/>
    </location>
</feature>
<dbReference type="Pfam" id="PF24758">
    <property type="entry name" value="LRR_At5g56370"/>
    <property type="match status" value="1"/>
</dbReference>
<dbReference type="PANTHER" id="PTHR31639">
    <property type="entry name" value="F-BOX PROTEIN-LIKE"/>
    <property type="match status" value="1"/>
</dbReference>
<evidence type="ECO:0000313" key="4">
    <source>
        <dbReference type="Proteomes" id="UP000738359"/>
    </source>
</evidence>
<dbReference type="InterPro" id="IPR036047">
    <property type="entry name" value="F-box-like_dom_sf"/>
</dbReference>
<sequence>MNSCHPHQPHHPCNAHRAHPTDQTLIGPPKQHALHIPEIVSLIAAWLSRKEILYCRGVCHDWRRIFSPFLHRHPFFWNHGQERKDPHRARKASFGEHLLTLGPYVEVLRLVYPIRSDLELIARTCTVLRHIELYTRNKQMLHTRALTGFLGRMTTLEEVTVHSYASPLVASVLQCLATCKPSGRLRKLTLTHATHSVRFPTVQWKQVVAALANHPQVQSLSIQECSLLLEEPLGTWEGSDPIWPIVQIHNALNAAADALSTTWRAFAQAPPSSNPMLEQDIYSPTFSHLENIHLQNVRISEELLCSILSQCPALTSLEFKPTGCNISVEMWSRWLPHCTRMKSIKVESDAGGMSMDILRIWTIAPQSLDTFHISSNGNSRICFSSSLDQPYQQHGLHGLHGLHGQQPFTSPLSRLSIIDDSSPGSTLVSLHLDIGLRIEDRALHYMMAACRLLRNLVIGIQYFNGLEPASYSESSGTGSFPHWACALSLRRLEIRTTYLRQDQQLDLRLHAFMRRLEDLTALEHLLLPMKMLNDLSESRSEEYAAFRGVLDYLDHLQRLREREERMRAISLLSSAVGPLENDAPAAAAPPNLLNEQQRRLLESQGQVWARDGSAPLNFIPQLPLVREVTLKSAGSSRLMMKMWYLHIVMEAMPRLRLVWTAPDLYGIDLPYNFKQVSSLFQRHYGATGVKLSVAHTI</sequence>
<dbReference type="InterPro" id="IPR032675">
    <property type="entry name" value="LRR_dom_sf"/>
</dbReference>
<dbReference type="OrthoDB" id="2373783at2759"/>
<comment type="caution">
    <text evidence="3">The sequence shown here is derived from an EMBL/GenBank/DDBJ whole genome shotgun (WGS) entry which is preliminary data.</text>
</comment>
<dbReference type="Proteomes" id="UP000738359">
    <property type="component" value="Unassembled WGS sequence"/>
</dbReference>
<dbReference type="SUPFAM" id="SSF52047">
    <property type="entry name" value="RNI-like"/>
    <property type="match status" value="1"/>
</dbReference>
<organism evidence="3 4">
    <name type="scientific">Mortierella alpina</name>
    <name type="common">Oleaginous fungus</name>
    <name type="synonym">Mortierella renispora</name>
    <dbReference type="NCBI Taxonomy" id="64518"/>
    <lineage>
        <taxon>Eukaryota</taxon>
        <taxon>Fungi</taxon>
        <taxon>Fungi incertae sedis</taxon>
        <taxon>Mucoromycota</taxon>
        <taxon>Mortierellomycotina</taxon>
        <taxon>Mortierellomycetes</taxon>
        <taxon>Mortierellales</taxon>
        <taxon>Mortierellaceae</taxon>
        <taxon>Mortierella</taxon>
    </lineage>
</organism>